<evidence type="ECO:0000256" key="1">
    <source>
        <dbReference type="ARBA" id="ARBA00009861"/>
    </source>
</evidence>
<dbReference type="GO" id="GO:0016747">
    <property type="term" value="F:acyltransferase activity, transferring groups other than amino-acyl groups"/>
    <property type="evidence" value="ECO:0007669"/>
    <property type="project" value="TreeGrafter"/>
</dbReference>
<keyword evidence="2" id="KW-0808">Transferase</keyword>
<reference evidence="4" key="1">
    <citation type="journal article" date="2017" name="Nature">
        <title>The genome of Chenopodium quinoa.</title>
        <authorList>
            <person name="Jarvis D.E."/>
            <person name="Ho Y.S."/>
            <person name="Lightfoot D.J."/>
            <person name="Schmoeckel S.M."/>
            <person name="Li B."/>
            <person name="Borm T.J.A."/>
            <person name="Ohyanagi H."/>
            <person name="Mineta K."/>
            <person name="Michell C.T."/>
            <person name="Saber N."/>
            <person name="Kharbatia N.M."/>
            <person name="Rupper R.R."/>
            <person name="Sharp A.R."/>
            <person name="Dally N."/>
            <person name="Boughton B.A."/>
            <person name="Woo Y.H."/>
            <person name="Gao G."/>
            <person name="Schijlen E.G.W.M."/>
            <person name="Guo X."/>
            <person name="Momin A.A."/>
            <person name="Negrao S."/>
            <person name="Al-Babili S."/>
            <person name="Gehring C."/>
            <person name="Roessner U."/>
            <person name="Jung C."/>
            <person name="Murphy K."/>
            <person name="Arold S.T."/>
            <person name="Gojobori T."/>
            <person name="van der Linden C.G."/>
            <person name="van Loo E.N."/>
            <person name="Jellen E.N."/>
            <person name="Maughan P.J."/>
            <person name="Tester M."/>
        </authorList>
    </citation>
    <scope>NUCLEOTIDE SEQUENCE [LARGE SCALE GENOMIC DNA]</scope>
    <source>
        <strain evidence="4">cv. PI 614886</strain>
    </source>
</reference>
<protein>
    <submittedName>
        <fullName evidence="4">Uncharacterized protein</fullName>
    </submittedName>
</protein>
<dbReference type="PANTHER" id="PTHR31642">
    <property type="entry name" value="TRICHOTHECENE 3-O-ACETYLTRANSFERASE"/>
    <property type="match status" value="1"/>
</dbReference>
<evidence type="ECO:0000256" key="3">
    <source>
        <dbReference type="ARBA" id="ARBA00023315"/>
    </source>
</evidence>
<dbReference type="Pfam" id="PF02458">
    <property type="entry name" value="Transferase"/>
    <property type="match status" value="2"/>
</dbReference>
<evidence type="ECO:0000313" key="5">
    <source>
        <dbReference type="Proteomes" id="UP000596660"/>
    </source>
</evidence>
<dbReference type="Proteomes" id="UP000596660">
    <property type="component" value="Unplaced"/>
</dbReference>
<comment type="similarity">
    <text evidence="1">Belongs to the plant acyltransferase family.</text>
</comment>
<dbReference type="Gramene" id="AUR62028266-RA">
    <property type="protein sequence ID" value="AUR62028266-RA:cds"/>
    <property type="gene ID" value="AUR62028266"/>
</dbReference>
<keyword evidence="3" id="KW-0012">Acyltransferase</keyword>
<organism evidence="4 5">
    <name type="scientific">Chenopodium quinoa</name>
    <name type="common">Quinoa</name>
    <dbReference type="NCBI Taxonomy" id="63459"/>
    <lineage>
        <taxon>Eukaryota</taxon>
        <taxon>Viridiplantae</taxon>
        <taxon>Streptophyta</taxon>
        <taxon>Embryophyta</taxon>
        <taxon>Tracheophyta</taxon>
        <taxon>Spermatophyta</taxon>
        <taxon>Magnoliopsida</taxon>
        <taxon>eudicotyledons</taxon>
        <taxon>Gunneridae</taxon>
        <taxon>Pentapetalae</taxon>
        <taxon>Caryophyllales</taxon>
        <taxon>Chenopodiaceae</taxon>
        <taxon>Chenopodioideae</taxon>
        <taxon>Atripliceae</taxon>
        <taxon>Chenopodium</taxon>
    </lineage>
</organism>
<name>A0A803MF48_CHEQI</name>
<dbReference type="Gene3D" id="3.30.559.10">
    <property type="entry name" value="Chloramphenicol acetyltransferase-like domain"/>
    <property type="match status" value="2"/>
</dbReference>
<dbReference type="InterPro" id="IPR023213">
    <property type="entry name" value="CAT-like_dom_sf"/>
</dbReference>
<dbReference type="InterPro" id="IPR050317">
    <property type="entry name" value="Plant_Fungal_Acyltransferase"/>
</dbReference>
<evidence type="ECO:0000313" key="4">
    <source>
        <dbReference type="EnsemblPlants" id="AUR62028266-RA:cds"/>
    </source>
</evidence>
<reference evidence="4" key="2">
    <citation type="submission" date="2021-03" db="UniProtKB">
        <authorList>
            <consortium name="EnsemblPlants"/>
        </authorList>
    </citation>
    <scope>IDENTIFICATION</scope>
</reference>
<dbReference type="EnsemblPlants" id="AUR62028266-RA">
    <property type="protein sequence ID" value="AUR62028266-RA:cds"/>
    <property type="gene ID" value="AUR62028266"/>
</dbReference>
<accession>A0A803MF48</accession>
<dbReference type="AlphaFoldDB" id="A0A803MF48"/>
<evidence type="ECO:0000256" key="2">
    <source>
        <dbReference type="ARBA" id="ARBA00022679"/>
    </source>
</evidence>
<sequence length="369" mass="41281">MPVAKANGYMLSTFEVVAAHVWRIACKVRGLADDQSVKLYIPIDARPRLKDDPTMPKWYFGNLVFFTACIAKAGDIIYKPLWYVASKIHEALGKAKDIEYLKSAVDYLESQPEPVVVLRGPESVTSPNLLLNSWVHIPFSKADFGWGQPKFLGNGGIKYEGLCFLGPNPNRDVVEVVESIVCSVHGGVRWSSQGRRVKGLSRGLDLVVFPVHERSLIHQLAPHNPPQSSKPQINALKLEAASHKVVDQGYTLSTFKVVAGHVWRSTCMVRGLANEQYVKLYIPIDARTRLKDPTLLKGYYGNLVFFAACIAEVVDIVSKPLWFTASKIHETLERMQDVEYLKSAVDCLESNPIPWLFFVGQTVLLVQIF</sequence>
<dbReference type="PANTHER" id="PTHR31642:SF11">
    <property type="entry name" value="SHIKIMATE O-HYDROXYCINNAMOYLTRANSFERASE"/>
    <property type="match status" value="1"/>
</dbReference>
<proteinExistence type="inferred from homology"/>
<keyword evidence="5" id="KW-1185">Reference proteome</keyword>